<evidence type="ECO:0000313" key="3">
    <source>
        <dbReference type="Proteomes" id="UP000315295"/>
    </source>
</evidence>
<accession>A0A540NSP6</accession>
<comment type="caution">
    <text evidence="2">The sequence shown here is derived from an EMBL/GenBank/DDBJ whole genome shotgun (WGS) entry which is preliminary data.</text>
</comment>
<name>A0A540NSP6_MALBA</name>
<reference evidence="2 3" key="1">
    <citation type="journal article" date="2019" name="G3 (Bethesda)">
        <title>Sequencing of a Wild Apple (Malus baccata) Genome Unravels the Differences Between Cultivated and Wild Apple Species Regarding Disease Resistance and Cold Tolerance.</title>
        <authorList>
            <person name="Chen X."/>
        </authorList>
    </citation>
    <scope>NUCLEOTIDE SEQUENCE [LARGE SCALE GENOMIC DNA]</scope>
    <source>
        <strain evidence="3">cv. Shandingzi</strain>
        <tissue evidence="2">Leaves</tissue>
    </source>
</reference>
<evidence type="ECO:0000256" key="1">
    <source>
        <dbReference type="SAM" id="MobiDB-lite"/>
    </source>
</evidence>
<dbReference type="Proteomes" id="UP000315295">
    <property type="component" value="Unassembled WGS sequence"/>
</dbReference>
<gene>
    <name evidence="2" type="ORF">C1H46_000323</name>
</gene>
<organism evidence="2 3">
    <name type="scientific">Malus baccata</name>
    <name type="common">Siberian crab apple</name>
    <name type="synonym">Pyrus baccata</name>
    <dbReference type="NCBI Taxonomy" id="106549"/>
    <lineage>
        <taxon>Eukaryota</taxon>
        <taxon>Viridiplantae</taxon>
        <taxon>Streptophyta</taxon>
        <taxon>Embryophyta</taxon>
        <taxon>Tracheophyta</taxon>
        <taxon>Spermatophyta</taxon>
        <taxon>Magnoliopsida</taxon>
        <taxon>eudicotyledons</taxon>
        <taxon>Gunneridae</taxon>
        <taxon>Pentapetalae</taxon>
        <taxon>rosids</taxon>
        <taxon>fabids</taxon>
        <taxon>Rosales</taxon>
        <taxon>Rosaceae</taxon>
        <taxon>Amygdaloideae</taxon>
        <taxon>Maleae</taxon>
        <taxon>Malus</taxon>
    </lineage>
</organism>
<proteinExistence type="predicted"/>
<sequence length="252" mass="28621">MWDTDACARGSAAATSPLDMGTTGVPQVTPLGPTVSTAPASSTSSVMHHFKKKRGPCRLLKTSQTTCTTTEKITITWNPRHRAAVTKEQHSALASNIGSIIRNHWPLLWESWKAIPPEVKEVVLHELSHYEKYDGPEVALVVGCLIELVDCPDEWEWLYDQFQDEKYLKKKVKANSINRSKKKLFHRFGSRRFSYRLKEGCKIDMFKEVYIRRGNELAEQLHSTMVEKGQIVLEEVASQLPLKTLIKKVFPS</sequence>
<feature type="compositionally biased region" description="Low complexity" evidence="1">
    <location>
        <begin position="33"/>
        <end position="46"/>
    </location>
</feature>
<evidence type="ECO:0000313" key="2">
    <source>
        <dbReference type="EMBL" id="TQE14029.1"/>
    </source>
</evidence>
<dbReference type="AlphaFoldDB" id="A0A540NSP6"/>
<dbReference type="EMBL" id="VIEB01000006">
    <property type="protein sequence ID" value="TQE14029.1"/>
    <property type="molecule type" value="Genomic_DNA"/>
</dbReference>
<feature type="region of interest" description="Disordered" evidence="1">
    <location>
        <begin position="1"/>
        <end position="47"/>
    </location>
</feature>
<protein>
    <submittedName>
        <fullName evidence="2">Uncharacterized protein</fullName>
    </submittedName>
</protein>
<keyword evidence="3" id="KW-1185">Reference proteome</keyword>